<accession>U9T7N7</accession>
<protein>
    <submittedName>
        <fullName evidence="1">Uncharacterized protein</fullName>
    </submittedName>
</protein>
<organism evidence="1">
    <name type="scientific">Rhizophagus irregularis (strain DAOM 181602 / DAOM 197198 / MUCL 43194)</name>
    <name type="common">Arbuscular mycorrhizal fungus</name>
    <name type="synonym">Glomus intraradices</name>
    <dbReference type="NCBI Taxonomy" id="747089"/>
    <lineage>
        <taxon>Eukaryota</taxon>
        <taxon>Fungi</taxon>
        <taxon>Fungi incertae sedis</taxon>
        <taxon>Mucoromycota</taxon>
        <taxon>Glomeromycotina</taxon>
        <taxon>Glomeromycetes</taxon>
        <taxon>Glomerales</taxon>
        <taxon>Glomeraceae</taxon>
        <taxon>Rhizophagus</taxon>
    </lineage>
</organism>
<evidence type="ECO:0000313" key="1">
    <source>
        <dbReference type="EMBL" id="ESA04145.1"/>
    </source>
</evidence>
<name>U9T7N7_RHIID</name>
<proteinExistence type="predicted"/>
<dbReference type="AlphaFoldDB" id="U9T7N7"/>
<gene>
    <name evidence="1" type="ORF">GLOINDRAFT_4886</name>
</gene>
<reference evidence="1" key="1">
    <citation type="submission" date="2013-07" db="EMBL/GenBank/DDBJ databases">
        <title>The genome of an arbuscular mycorrhizal fungus provides insights into the evolution of the oldest plant symbiosis.</title>
        <authorList>
            <consortium name="DOE Joint Genome Institute"/>
            <person name="Tisserant E."/>
            <person name="Malbreil M."/>
            <person name="Kuo A."/>
            <person name="Kohler A."/>
            <person name="Symeonidi A."/>
            <person name="Balestrini R."/>
            <person name="Charron P."/>
            <person name="Duensing N."/>
            <person name="Frei-dit-Frey N."/>
            <person name="Gianinazzi-Pearson V."/>
            <person name="Gilbert B."/>
            <person name="Handa Y."/>
            <person name="Hijri M."/>
            <person name="Kaul R."/>
            <person name="Kawaguchi M."/>
            <person name="Krajinski F."/>
            <person name="Lammers P."/>
            <person name="Lapierre D."/>
            <person name="Masclaux F.G."/>
            <person name="Murat C."/>
            <person name="Morin E."/>
            <person name="Ndikumana S."/>
            <person name="Pagni M."/>
            <person name="Petitpierre D."/>
            <person name="Requena N."/>
            <person name="Rosikiewicz P."/>
            <person name="Riley R."/>
            <person name="Saito K."/>
            <person name="San Clemente H."/>
            <person name="Shapiro H."/>
            <person name="van Tuinen D."/>
            <person name="Becard G."/>
            <person name="Bonfante P."/>
            <person name="Paszkowski U."/>
            <person name="Shachar-Hill Y."/>
            <person name="Young J.P."/>
            <person name="Sanders I.R."/>
            <person name="Henrissat B."/>
            <person name="Rensing S.A."/>
            <person name="Grigoriev I.V."/>
            <person name="Corradi N."/>
            <person name="Roux C."/>
            <person name="Martin F."/>
        </authorList>
    </citation>
    <scope>NUCLEOTIDE SEQUENCE</scope>
    <source>
        <strain evidence="1">DAOM 197198</strain>
    </source>
</reference>
<sequence length="73" mass="8611">MKISDIVLNSIEESSHGELSQIIQKFDKVNNEIRDINNYCYNYGYGTLRNDSLAFEYFERCSQEKFSSRTMLL</sequence>
<dbReference type="EMBL" id="KI294542">
    <property type="protein sequence ID" value="ESA04145.1"/>
    <property type="molecule type" value="Genomic_DNA"/>
</dbReference>
<dbReference type="HOGENOM" id="CLU_2706125_0_0_1"/>